<dbReference type="EMBL" id="JBHTOD010000001">
    <property type="protein sequence ID" value="MFD1454061.1"/>
    <property type="molecule type" value="Genomic_DNA"/>
</dbReference>
<accession>A0ABW4CXN6</accession>
<evidence type="ECO:0000256" key="1">
    <source>
        <dbReference type="SAM" id="SignalP"/>
    </source>
</evidence>
<protein>
    <recommendedName>
        <fullName evidence="4">TPM domain-containing protein</fullName>
    </recommendedName>
</protein>
<sequence length="252" mass="29336">MGKIKTLLIIWFTAIAGICGLLNAQAAPVVRDQANLLSPQQKSEIRQVNHQWAQTRHKPQLWVYTYSHLRTPLAGFDYQDPFNTAGNELGDRVLHRLAQQQLAGKTTDGDHQIAVIQRQQRLQQRISFILVYPDNGWHTVIYPSEDLYHSVSNLNKTFLTWHLPNKVGTADSTMAVFNRYQPFISKHIAKVKTVKTGPTWDRVTFILFLPFLMWGLIKLFRQPIYLETSPYDWFGEEAVWRASDPTYPHWWY</sequence>
<feature type="chain" id="PRO_5045497608" description="TPM domain-containing protein" evidence="1">
    <location>
        <begin position="27"/>
        <end position="252"/>
    </location>
</feature>
<evidence type="ECO:0000313" key="3">
    <source>
        <dbReference type="Proteomes" id="UP001597189"/>
    </source>
</evidence>
<keyword evidence="3" id="KW-1185">Reference proteome</keyword>
<name>A0ABW4CXN6_9LACO</name>
<reference evidence="3" key="1">
    <citation type="journal article" date="2019" name="Int. J. Syst. Evol. Microbiol.">
        <title>The Global Catalogue of Microorganisms (GCM) 10K type strain sequencing project: providing services to taxonomists for standard genome sequencing and annotation.</title>
        <authorList>
            <consortium name="The Broad Institute Genomics Platform"/>
            <consortium name="The Broad Institute Genome Sequencing Center for Infectious Disease"/>
            <person name="Wu L."/>
            <person name="Ma J."/>
        </authorList>
    </citation>
    <scope>NUCLEOTIDE SEQUENCE [LARGE SCALE GENOMIC DNA]</scope>
    <source>
        <strain evidence="3">CCM 8979</strain>
    </source>
</reference>
<evidence type="ECO:0008006" key="4">
    <source>
        <dbReference type="Google" id="ProtNLM"/>
    </source>
</evidence>
<proteinExistence type="predicted"/>
<gene>
    <name evidence="2" type="ORF">ACFQ44_00030</name>
</gene>
<dbReference type="RefSeq" id="WP_203642789.1">
    <property type="nucleotide sequence ID" value="NZ_BOLN01000001.1"/>
</dbReference>
<feature type="signal peptide" evidence="1">
    <location>
        <begin position="1"/>
        <end position="26"/>
    </location>
</feature>
<organism evidence="2 3">
    <name type="scientific">Levilactobacillus lanxiensis</name>
    <dbReference type="NCBI Taxonomy" id="2799568"/>
    <lineage>
        <taxon>Bacteria</taxon>
        <taxon>Bacillati</taxon>
        <taxon>Bacillota</taxon>
        <taxon>Bacilli</taxon>
        <taxon>Lactobacillales</taxon>
        <taxon>Lactobacillaceae</taxon>
        <taxon>Levilactobacillus</taxon>
    </lineage>
</organism>
<dbReference type="Proteomes" id="UP001597189">
    <property type="component" value="Unassembled WGS sequence"/>
</dbReference>
<comment type="caution">
    <text evidence="2">The sequence shown here is derived from an EMBL/GenBank/DDBJ whole genome shotgun (WGS) entry which is preliminary data.</text>
</comment>
<evidence type="ECO:0000313" key="2">
    <source>
        <dbReference type="EMBL" id="MFD1454061.1"/>
    </source>
</evidence>
<keyword evidence="1" id="KW-0732">Signal</keyword>